<feature type="binding site" evidence="7">
    <location>
        <begin position="221"/>
        <end position="222"/>
    </location>
    <ligand>
        <name>substrate</name>
    </ligand>
</feature>
<keyword evidence="2 8" id="KW-0479">Metal-binding</keyword>
<dbReference type="GO" id="GO:0008448">
    <property type="term" value="F:N-acetylglucosamine-6-phosphate deacetylase activity"/>
    <property type="evidence" value="ECO:0007669"/>
    <property type="project" value="UniProtKB-EC"/>
</dbReference>
<dbReference type="SUPFAM" id="SSF51338">
    <property type="entry name" value="Composite domain of metallo-dependent hydrolases"/>
    <property type="match status" value="1"/>
</dbReference>
<gene>
    <name evidence="10" type="primary">nagA</name>
    <name evidence="10" type="ORF">JW984_15575</name>
</gene>
<reference evidence="10" key="1">
    <citation type="journal article" date="2021" name="Environ. Microbiol.">
        <title>Genomic characterization of three novel Desulfobacterota classes expand the metabolic and phylogenetic diversity of the phylum.</title>
        <authorList>
            <person name="Murphy C.L."/>
            <person name="Biggerstaff J."/>
            <person name="Eichhorn A."/>
            <person name="Ewing E."/>
            <person name="Shahan R."/>
            <person name="Soriano D."/>
            <person name="Stewart S."/>
            <person name="VanMol K."/>
            <person name="Walker R."/>
            <person name="Walters P."/>
            <person name="Elshahed M.S."/>
            <person name="Youssef N.H."/>
        </authorList>
    </citation>
    <scope>NUCLEOTIDE SEQUENCE</scope>
    <source>
        <strain evidence="10">Zod_Metabat.24</strain>
    </source>
</reference>
<feature type="active site" description="Proton donor/acceptor" evidence="6">
    <location>
        <position position="276"/>
    </location>
</feature>
<comment type="caution">
    <text evidence="10">The sequence shown here is derived from an EMBL/GenBank/DDBJ whole genome shotgun (WGS) entry which is preliminary data.</text>
</comment>
<dbReference type="Pfam" id="PF01979">
    <property type="entry name" value="Amidohydro_1"/>
    <property type="match status" value="1"/>
</dbReference>
<comment type="similarity">
    <text evidence="1 5">Belongs to the metallo-dependent hydrolases superfamily. NagA family.</text>
</comment>
<name>A0A9D8KJE6_9DELT</name>
<dbReference type="PANTHER" id="PTHR11113:SF14">
    <property type="entry name" value="N-ACETYLGLUCOSAMINE-6-PHOSPHATE DEACETYLASE"/>
    <property type="match status" value="1"/>
</dbReference>
<dbReference type="PIRSF" id="PIRSF038994">
    <property type="entry name" value="NagA"/>
    <property type="match status" value="1"/>
</dbReference>
<dbReference type="InterPro" id="IPR011059">
    <property type="entry name" value="Metal-dep_hydrolase_composite"/>
</dbReference>
<accession>A0A9D8KJE6</accession>
<evidence type="ECO:0000313" key="10">
    <source>
        <dbReference type="EMBL" id="MBN1574617.1"/>
    </source>
</evidence>
<feature type="binding site" evidence="7">
    <location>
        <position position="229"/>
    </location>
    <ligand>
        <name>substrate</name>
    </ligand>
</feature>
<keyword evidence="3 5" id="KW-0378">Hydrolase</keyword>
<feature type="binding site" evidence="8">
    <location>
        <position position="131"/>
    </location>
    <ligand>
        <name>Zn(2+)</name>
        <dbReference type="ChEBI" id="CHEBI:29105"/>
    </ligand>
</feature>
<dbReference type="Gene3D" id="2.30.40.10">
    <property type="entry name" value="Urease, subunit C, domain 1"/>
    <property type="match status" value="1"/>
</dbReference>
<feature type="binding site" evidence="7">
    <location>
        <begin position="310"/>
        <end position="312"/>
    </location>
    <ligand>
        <name>substrate</name>
    </ligand>
</feature>
<evidence type="ECO:0000256" key="7">
    <source>
        <dbReference type="PIRSR" id="PIRSR038994-2"/>
    </source>
</evidence>
<proteinExistence type="inferred from homology"/>
<dbReference type="InterPro" id="IPR003764">
    <property type="entry name" value="GlcNAc_6-P_deAcase"/>
</dbReference>
<feature type="binding site" evidence="7">
    <location>
        <position position="142"/>
    </location>
    <ligand>
        <name>substrate</name>
    </ligand>
</feature>
<comment type="cofactor">
    <cofactor evidence="8">
        <name>a divalent metal cation</name>
        <dbReference type="ChEBI" id="CHEBI:60240"/>
    </cofactor>
    <text evidence="8">Binds 1 divalent metal cation per subunit.</text>
</comment>
<keyword evidence="4 5" id="KW-0119">Carbohydrate metabolism</keyword>
<evidence type="ECO:0000256" key="2">
    <source>
        <dbReference type="ARBA" id="ARBA00022723"/>
    </source>
</evidence>
<protein>
    <submittedName>
        <fullName evidence="10">N-acetylglucosamine-6-phosphate deacetylase</fullName>
        <ecNumber evidence="10">3.5.1.25</ecNumber>
    </submittedName>
</protein>
<dbReference type="Proteomes" id="UP000809273">
    <property type="component" value="Unassembled WGS sequence"/>
</dbReference>
<evidence type="ECO:0000256" key="6">
    <source>
        <dbReference type="PIRSR" id="PIRSR038994-1"/>
    </source>
</evidence>
<dbReference type="InterPro" id="IPR006680">
    <property type="entry name" value="Amidohydro-rel"/>
</dbReference>
<evidence type="ECO:0000256" key="5">
    <source>
        <dbReference type="PIRNR" id="PIRNR038994"/>
    </source>
</evidence>
<dbReference type="Gene3D" id="3.20.20.140">
    <property type="entry name" value="Metal-dependent hydrolases"/>
    <property type="match status" value="1"/>
</dbReference>
<feature type="binding site" evidence="7">
    <location>
        <position position="253"/>
    </location>
    <ligand>
        <name>substrate</name>
    </ligand>
</feature>
<dbReference type="EMBL" id="JAFGIX010000085">
    <property type="protein sequence ID" value="MBN1574617.1"/>
    <property type="molecule type" value="Genomic_DNA"/>
</dbReference>
<organism evidence="10 11">
    <name type="scientific">Candidatus Zymogenus saltonus</name>
    <dbReference type="NCBI Taxonomy" id="2844893"/>
    <lineage>
        <taxon>Bacteria</taxon>
        <taxon>Deltaproteobacteria</taxon>
        <taxon>Candidatus Zymogenia</taxon>
        <taxon>Candidatus Zymogeniales</taxon>
        <taxon>Candidatus Zymogenaceae</taxon>
        <taxon>Candidatus Zymogenus</taxon>
    </lineage>
</organism>
<feature type="domain" description="Amidohydrolase-related" evidence="9">
    <location>
        <begin position="53"/>
        <end position="383"/>
    </location>
</feature>
<reference evidence="10" key="2">
    <citation type="submission" date="2021-01" db="EMBL/GenBank/DDBJ databases">
        <authorList>
            <person name="Hahn C.R."/>
            <person name="Youssef N.H."/>
            <person name="Elshahed M."/>
        </authorList>
    </citation>
    <scope>NUCLEOTIDE SEQUENCE</scope>
    <source>
        <strain evidence="10">Zod_Metabat.24</strain>
    </source>
</reference>
<sequence length="386" mass="41845">MKDVLIKGGRLIRENEILDDMDVLLSGGKIASVDRALHDKAEGAEIVDAGGLYISPGFLDIHIHGAMGEMCEIATLEGMKKISLTLAKYGTTAFLPTLGASPHEDTVRLLKIIAGAKDKVEGAEIVGINMEGPYLNPKWAGAQRADAIRNYSKEELKEYIKVTDGLLTVMGLAPEVEGGMELVSDLKEAGIIPCAVHTDATYDQTTEAMKHGLKLTGHTFNAMRPIHHREPGIIVAAMLTDDLFSEYIADGFHTYTPIIEMAYRLKGEKRLVFVSDSVGGMGIPDGYYEFFGTQCKVSNGRITIGDSDILAGSASPLLFGVKNLHKTSEIIPLPHIIRMATLTPAEVIGVEDRLGSIDVGKDASVILLNDKLDVVRVWVSGKEIRY</sequence>
<evidence type="ECO:0000256" key="4">
    <source>
        <dbReference type="ARBA" id="ARBA00023277"/>
    </source>
</evidence>
<dbReference type="SUPFAM" id="SSF51556">
    <property type="entry name" value="Metallo-dependent hydrolases"/>
    <property type="match status" value="1"/>
</dbReference>
<evidence type="ECO:0000256" key="3">
    <source>
        <dbReference type="ARBA" id="ARBA00022801"/>
    </source>
</evidence>
<feature type="binding site" evidence="8">
    <location>
        <position position="197"/>
    </location>
    <ligand>
        <name>Zn(2+)</name>
        <dbReference type="ChEBI" id="CHEBI:29105"/>
    </ligand>
</feature>
<dbReference type="InterPro" id="IPR032466">
    <property type="entry name" value="Metal_Hydrolase"/>
</dbReference>
<evidence type="ECO:0000259" key="9">
    <source>
        <dbReference type="Pfam" id="PF01979"/>
    </source>
</evidence>
<evidence type="ECO:0000256" key="8">
    <source>
        <dbReference type="PIRSR" id="PIRSR038994-3"/>
    </source>
</evidence>
<dbReference type="NCBIfam" id="TIGR00221">
    <property type="entry name" value="nagA"/>
    <property type="match status" value="1"/>
</dbReference>
<dbReference type="CDD" id="cd00854">
    <property type="entry name" value="NagA"/>
    <property type="match status" value="1"/>
</dbReference>
<dbReference type="AlphaFoldDB" id="A0A9D8KJE6"/>
<dbReference type="GO" id="GO:0046872">
    <property type="term" value="F:metal ion binding"/>
    <property type="evidence" value="ECO:0007669"/>
    <property type="project" value="UniProtKB-KW"/>
</dbReference>
<dbReference type="PANTHER" id="PTHR11113">
    <property type="entry name" value="N-ACETYLGLUCOSAMINE-6-PHOSPHATE DEACETYLASE"/>
    <property type="match status" value="1"/>
</dbReference>
<evidence type="ECO:0000313" key="11">
    <source>
        <dbReference type="Proteomes" id="UP000809273"/>
    </source>
</evidence>
<dbReference type="EC" id="3.5.1.25" evidence="10"/>
<evidence type="ECO:0000256" key="1">
    <source>
        <dbReference type="ARBA" id="ARBA00010716"/>
    </source>
</evidence>
<feature type="binding site" evidence="8">
    <location>
        <position position="218"/>
    </location>
    <ligand>
        <name>Zn(2+)</name>
        <dbReference type="ChEBI" id="CHEBI:29105"/>
    </ligand>
</feature>
<dbReference type="GO" id="GO:0006046">
    <property type="term" value="P:N-acetylglucosamine catabolic process"/>
    <property type="evidence" value="ECO:0007669"/>
    <property type="project" value="TreeGrafter"/>
</dbReference>